<proteinExistence type="predicted"/>
<sequence length="96" mass="10889">MAKVKINKKIIEIPVGVRFGELHHEIEKAGVEFGCTDGQCGVCVCTVKKGLEYLAEPSEAEEETLWRIGEYDENRRLTCQLVIEREPPDIIELETD</sequence>
<dbReference type="InterPro" id="IPR036010">
    <property type="entry name" value="2Fe-2S_ferredoxin-like_sf"/>
</dbReference>
<protein>
    <submittedName>
        <fullName evidence="2">Ferredoxin</fullName>
    </submittedName>
</protein>
<dbReference type="PROSITE" id="PS00197">
    <property type="entry name" value="2FE2S_FER_1"/>
    <property type="match status" value="1"/>
</dbReference>
<dbReference type="InterPro" id="IPR001041">
    <property type="entry name" value="2Fe-2S_ferredoxin-type"/>
</dbReference>
<accession>H5SAX9</accession>
<dbReference type="InterPro" id="IPR006058">
    <property type="entry name" value="2Fe2S_fd_BS"/>
</dbReference>
<dbReference type="InterPro" id="IPR012675">
    <property type="entry name" value="Beta-grasp_dom_sf"/>
</dbReference>
<reference evidence="2" key="1">
    <citation type="journal article" date="2005" name="Environ. Microbiol.">
        <title>Genetic and functional properties of uncultivated thermophilic crenarchaeotes from a subsurface gold mine as revealed by analysis of genome fragments.</title>
        <authorList>
            <person name="Nunoura T."/>
            <person name="Hirayama H."/>
            <person name="Takami H."/>
            <person name="Oida H."/>
            <person name="Nishi S."/>
            <person name="Shimamura S."/>
            <person name="Suzuki Y."/>
            <person name="Inagaki F."/>
            <person name="Takai K."/>
            <person name="Nealson K.H."/>
            <person name="Horikoshi K."/>
        </authorList>
    </citation>
    <scope>NUCLEOTIDE SEQUENCE</scope>
</reference>
<dbReference type="EMBL" id="AP011654">
    <property type="protein sequence ID" value="BAL53315.1"/>
    <property type="molecule type" value="Genomic_DNA"/>
</dbReference>
<dbReference type="AlphaFoldDB" id="H5SAX9"/>
<dbReference type="Pfam" id="PF00111">
    <property type="entry name" value="Fer2"/>
    <property type="match status" value="1"/>
</dbReference>
<gene>
    <name evidence="2" type="ORF">HGMM_F06E10C34</name>
</gene>
<dbReference type="Gene3D" id="3.10.20.30">
    <property type="match status" value="1"/>
</dbReference>
<name>H5SAX9_9BACT</name>
<dbReference type="GO" id="GO:0051537">
    <property type="term" value="F:2 iron, 2 sulfur cluster binding"/>
    <property type="evidence" value="ECO:0007669"/>
    <property type="project" value="InterPro"/>
</dbReference>
<dbReference type="CDD" id="cd00207">
    <property type="entry name" value="fer2"/>
    <property type="match status" value="1"/>
</dbReference>
<evidence type="ECO:0000313" key="2">
    <source>
        <dbReference type="EMBL" id="BAL53315.1"/>
    </source>
</evidence>
<evidence type="ECO:0000259" key="1">
    <source>
        <dbReference type="Pfam" id="PF00111"/>
    </source>
</evidence>
<dbReference type="SUPFAM" id="SSF54292">
    <property type="entry name" value="2Fe-2S ferredoxin-like"/>
    <property type="match status" value="1"/>
</dbReference>
<organism evidence="2">
    <name type="scientific">uncultured Aquificia bacterium</name>
    <dbReference type="NCBI Taxonomy" id="453415"/>
    <lineage>
        <taxon>Bacteria</taxon>
        <taxon>Pseudomonadati</taxon>
        <taxon>Aquificota</taxon>
        <taxon>Aquificia</taxon>
        <taxon>environmental samples</taxon>
    </lineage>
</organism>
<reference evidence="2" key="2">
    <citation type="journal article" date="2012" name="PLoS ONE">
        <title>A Deeply Branching Thermophilic Bacterium with an Ancient Acetyl-CoA Pathway Dominates a Subsurface Ecosystem.</title>
        <authorList>
            <person name="Takami H."/>
            <person name="Noguchi H."/>
            <person name="Takaki Y."/>
            <person name="Uchiyama I."/>
            <person name="Toyoda A."/>
            <person name="Nishi S."/>
            <person name="Chee G.-J."/>
            <person name="Arai W."/>
            <person name="Nunoura T."/>
            <person name="Itoh T."/>
            <person name="Hattori M."/>
            <person name="Takai K."/>
        </authorList>
    </citation>
    <scope>NUCLEOTIDE SEQUENCE</scope>
</reference>
<feature type="domain" description="2Fe-2S ferredoxin-type" evidence="1">
    <location>
        <begin position="10"/>
        <end position="82"/>
    </location>
</feature>